<accession>A0ABP5CKL9</accession>
<evidence type="ECO:0000313" key="2">
    <source>
        <dbReference type="Proteomes" id="UP001500571"/>
    </source>
</evidence>
<organism evidence="1 2">
    <name type="scientific">Nocardioides panacihumi</name>
    <dbReference type="NCBI Taxonomy" id="400774"/>
    <lineage>
        <taxon>Bacteria</taxon>
        <taxon>Bacillati</taxon>
        <taxon>Actinomycetota</taxon>
        <taxon>Actinomycetes</taxon>
        <taxon>Propionibacteriales</taxon>
        <taxon>Nocardioidaceae</taxon>
        <taxon>Nocardioides</taxon>
    </lineage>
</organism>
<name>A0ABP5CKL9_9ACTN</name>
<sequence>MTPPYGPALRQPDQTSCGAACVVVAGLLRSPAAAPTAASFAHDVLDTHRRLVQPVDAVGRAQVPWPPALGTPPWAVAKALQDIEGVPYRTRVARWSASSAYAIVVTAVATHPVALYIGSSLMPRHVVLAVSAGSAGLSVYDPASGGLVTVTQEAFVGSSLRIAGWNVPWFVVAGP</sequence>
<dbReference type="RefSeq" id="WP_344045516.1">
    <property type="nucleotide sequence ID" value="NZ_BAAAPB010000002.1"/>
</dbReference>
<dbReference type="Proteomes" id="UP001500571">
    <property type="component" value="Unassembled WGS sequence"/>
</dbReference>
<dbReference type="EMBL" id="BAAAPB010000002">
    <property type="protein sequence ID" value="GAA1965418.1"/>
    <property type="molecule type" value="Genomic_DNA"/>
</dbReference>
<keyword evidence="2" id="KW-1185">Reference proteome</keyword>
<evidence type="ECO:0000313" key="1">
    <source>
        <dbReference type="EMBL" id="GAA1965418.1"/>
    </source>
</evidence>
<comment type="caution">
    <text evidence="1">The sequence shown here is derived from an EMBL/GenBank/DDBJ whole genome shotgun (WGS) entry which is preliminary data.</text>
</comment>
<protein>
    <recommendedName>
        <fullName evidence="3">Peptidase C39-like domain-containing protein</fullName>
    </recommendedName>
</protein>
<evidence type="ECO:0008006" key="3">
    <source>
        <dbReference type="Google" id="ProtNLM"/>
    </source>
</evidence>
<reference evidence="2" key="1">
    <citation type="journal article" date="2019" name="Int. J. Syst. Evol. Microbiol.">
        <title>The Global Catalogue of Microorganisms (GCM) 10K type strain sequencing project: providing services to taxonomists for standard genome sequencing and annotation.</title>
        <authorList>
            <consortium name="The Broad Institute Genomics Platform"/>
            <consortium name="The Broad Institute Genome Sequencing Center for Infectious Disease"/>
            <person name="Wu L."/>
            <person name="Ma J."/>
        </authorList>
    </citation>
    <scope>NUCLEOTIDE SEQUENCE [LARGE SCALE GENOMIC DNA]</scope>
    <source>
        <strain evidence="2">JCM 15309</strain>
    </source>
</reference>
<proteinExistence type="predicted"/>
<gene>
    <name evidence="1" type="ORF">GCM10009798_27140</name>
</gene>